<proteinExistence type="predicted"/>
<evidence type="ECO:0008006" key="4">
    <source>
        <dbReference type="Google" id="ProtNLM"/>
    </source>
</evidence>
<accession>A0A178MPS3</accession>
<protein>
    <recommendedName>
        <fullName evidence="4">Agenet-like domain-containing protein</fullName>
    </recommendedName>
</protein>
<gene>
    <name evidence="2" type="ORF">A6A04_17070</name>
</gene>
<comment type="caution">
    <text evidence="2">The sequence shown here is derived from an EMBL/GenBank/DDBJ whole genome shotgun (WGS) entry which is preliminary data.</text>
</comment>
<dbReference type="OrthoDB" id="326336at2"/>
<feature type="chain" id="PRO_5008092123" description="Agenet-like domain-containing protein" evidence="1">
    <location>
        <begin position="23"/>
        <end position="103"/>
    </location>
</feature>
<feature type="signal peptide" evidence="1">
    <location>
        <begin position="1"/>
        <end position="22"/>
    </location>
</feature>
<dbReference type="AlphaFoldDB" id="A0A178MPS3"/>
<evidence type="ECO:0000313" key="3">
    <source>
        <dbReference type="Proteomes" id="UP000078428"/>
    </source>
</evidence>
<keyword evidence="3" id="KW-1185">Reference proteome</keyword>
<keyword evidence="1" id="KW-0732">Signal</keyword>
<dbReference type="Proteomes" id="UP000078428">
    <property type="component" value="Unassembled WGS sequence"/>
</dbReference>
<reference evidence="2 3" key="1">
    <citation type="submission" date="2016-04" db="EMBL/GenBank/DDBJ databases">
        <title>Draft genome sequence of freshwater magnetotactic bacteria Magnetospirillum marisnigri SP-1 and Magnetospirillum moscoviense BB-1.</title>
        <authorList>
            <person name="Koziaeva V."/>
            <person name="Dziuba M.V."/>
            <person name="Ivanov T.M."/>
            <person name="Kuznetsov B."/>
            <person name="Grouzdev D.S."/>
        </authorList>
    </citation>
    <scope>NUCLEOTIDE SEQUENCE [LARGE SCALE GENOMIC DNA]</scope>
    <source>
        <strain evidence="2 3">SP-1</strain>
    </source>
</reference>
<organism evidence="2 3">
    <name type="scientific">Paramagnetospirillum marisnigri</name>
    <dbReference type="NCBI Taxonomy" id="1285242"/>
    <lineage>
        <taxon>Bacteria</taxon>
        <taxon>Pseudomonadati</taxon>
        <taxon>Pseudomonadota</taxon>
        <taxon>Alphaproteobacteria</taxon>
        <taxon>Rhodospirillales</taxon>
        <taxon>Magnetospirillaceae</taxon>
        <taxon>Paramagnetospirillum</taxon>
    </lineage>
</organism>
<evidence type="ECO:0000256" key="1">
    <source>
        <dbReference type="SAM" id="SignalP"/>
    </source>
</evidence>
<name>A0A178MPS3_9PROT</name>
<sequence length="103" mass="10714">MKAVHFLPALAVTVLLSSAALAQPMSGGAGEAKVSAPAPALAPTVTPSPACVPGGLIEAFSEGAWYPAVALDQLRDGRCFVHYDNYGQDDDEALAPKHVRSRR</sequence>
<dbReference type="EMBL" id="LWQT01000049">
    <property type="protein sequence ID" value="OAN50812.1"/>
    <property type="molecule type" value="Genomic_DNA"/>
</dbReference>
<dbReference type="STRING" id="1285242.A6A04_17070"/>
<dbReference type="RefSeq" id="WP_068491906.1">
    <property type="nucleotide sequence ID" value="NZ_LWQT01000049.1"/>
</dbReference>
<evidence type="ECO:0000313" key="2">
    <source>
        <dbReference type="EMBL" id="OAN50812.1"/>
    </source>
</evidence>